<dbReference type="AlphaFoldDB" id="A0A328PDM4"/>
<dbReference type="GO" id="GO:0032259">
    <property type="term" value="P:methylation"/>
    <property type="evidence" value="ECO:0007669"/>
    <property type="project" value="UniProtKB-KW"/>
</dbReference>
<comment type="catalytic activity">
    <reaction evidence="5">
        <text>Co-precorrin-5B + S-adenosyl-L-methionine = Co-precorrin-6A + S-adenosyl-L-homocysteine</text>
        <dbReference type="Rhea" id="RHEA:26285"/>
        <dbReference type="ChEBI" id="CHEBI:57856"/>
        <dbReference type="ChEBI" id="CHEBI:59789"/>
        <dbReference type="ChEBI" id="CHEBI:60063"/>
        <dbReference type="ChEBI" id="CHEBI:60064"/>
        <dbReference type="EC" id="2.1.1.195"/>
    </reaction>
</comment>
<reference evidence="6 7" key="1">
    <citation type="submission" date="2018-06" db="EMBL/GenBank/DDBJ databases">
        <title>Draft genome sequence of hyperthermophilic methanogen Methanothermobacter tenebrarum sp. MCM-B 1447.</title>
        <authorList>
            <person name="Pore S.D."/>
            <person name="Dagar S."/>
            <person name="Dhakephalkar P.K."/>
        </authorList>
    </citation>
    <scope>NUCLEOTIDE SEQUENCE [LARGE SCALE GENOMIC DNA]</scope>
    <source>
        <strain evidence="6 7">MCM B 1447</strain>
    </source>
</reference>
<keyword evidence="3 5" id="KW-0808">Transferase</keyword>
<comment type="similarity">
    <text evidence="5">Belongs to the CbiD family.</text>
</comment>
<evidence type="ECO:0000256" key="5">
    <source>
        <dbReference type="HAMAP-Rule" id="MF_00787"/>
    </source>
</evidence>
<dbReference type="GO" id="GO:0043780">
    <property type="term" value="F:cobalt-precorrin-5B C1-methyltransferase activity"/>
    <property type="evidence" value="ECO:0007669"/>
    <property type="project" value="RHEA"/>
</dbReference>
<comment type="caution">
    <text evidence="6">The sequence shown here is derived from an EMBL/GenBank/DDBJ whole genome shotgun (WGS) entry which is preliminary data.</text>
</comment>
<keyword evidence="4 5" id="KW-0949">S-adenosyl-L-methionine</keyword>
<organism evidence="6 7">
    <name type="scientific">Methanothermobacter tenebrarum</name>
    <dbReference type="NCBI Taxonomy" id="680118"/>
    <lineage>
        <taxon>Archaea</taxon>
        <taxon>Methanobacteriati</taxon>
        <taxon>Methanobacteriota</taxon>
        <taxon>Methanomada group</taxon>
        <taxon>Methanobacteria</taxon>
        <taxon>Methanobacteriales</taxon>
        <taxon>Methanobacteriaceae</taxon>
        <taxon>Methanothermobacter</taxon>
    </lineage>
</organism>
<dbReference type="EMBL" id="QLOE01000003">
    <property type="protein sequence ID" value="RAO79443.1"/>
    <property type="molecule type" value="Genomic_DNA"/>
</dbReference>
<keyword evidence="1 5" id="KW-0169">Cobalamin biosynthesis</keyword>
<dbReference type="Proteomes" id="UP000249782">
    <property type="component" value="Unassembled WGS sequence"/>
</dbReference>
<gene>
    <name evidence="5 6" type="primary">cbiD</name>
    <name evidence="6" type="ORF">DPC56_03830</name>
</gene>
<name>A0A328PDM4_9EURY</name>
<sequence>MNKKSQNFGITTGTAATAAAVASILHLKGKKNIRKVTVDAPYGKLEVDIKSVEKLSENKARASVIKKPYNDPDVTVNIDIIATLQLDNSSKITIKGGEGVGKVTKPGLPVPPGEPAINPTPKKMIKKNIKKYLSPGEGATVKISVPEGGKIAKKTMNPRLGIKGGISILGTTGIARPMSSKAYKMSLACQIDIAASRGWEELVLVPGNIGEKIAKKYFKNIEEDRIVQMGNFPGYMLKIAAKKHFKKIILLGHAGKLIKISAGIFNTKNSVADGRHEIITTHAALNGAPKPLLVKIFNKRTVEEMITELDHAGLTQPVFNSIASSVRKRCQENYPMDFDVLIFNLKGRILNTNFKTRPDHAFK</sequence>
<dbReference type="RefSeq" id="WP_112093730.1">
    <property type="nucleotide sequence ID" value="NZ_QLOE01000003.1"/>
</dbReference>
<comment type="pathway">
    <text evidence="5">Cofactor biosynthesis; adenosylcobalamin biosynthesis; cob(II)yrinate a,c-diamide from sirohydrochlorin (anaerobic route): step 6/10.</text>
</comment>
<evidence type="ECO:0000256" key="4">
    <source>
        <dbReference type="ARBA" id="ARBA00022691"/>
    </source>
</evidence>
<dbReference type="GO" id="GO:0019251">
    <property type="term" value="P:anaerobic cobalamin biosynthetic process"/>
    <property type="evidence" value="ECO:0007669"/>
    <property type="project" value="UniProtKB-UniRule"/>
</dbReference>
<dbReference type="InterPro" id="IPR036074">
    <property type="entry name" value="CbiD_sf"/>
</dbReference>
<dbReference type="NCBIfam" id="TIGR00312">
    <property type="entry name" value="cbiD"/>
    <property type="match status" value="1"/>
</dbReference>
<accession>A0A328PDM4</accession>
<proteinExistence type="inferred from homology"/>
<evidence type="ECO:0000313" key="6">
    <source>
        <dbReference type="EMBL" id="RAO79443.1"/>
    </source>
</evidence>
<dbReference type="SUPFAM" id="SSF111342">
    <property type="entry name" value="CbiD-like"/>
    <property type="match status" value="1"/>
</dbReference>
<dbReference type="Gene3D" id="3.30.2110.10">
    <property type="entry name" value="CbiD-like"/>
    <property type="match status" value="1"/>
</dbReference>
<dbReference type="PANTHER" id="PTHR35863">
    <property type="entry name" value="COBALT-PRECORRIN-5B C(1)-METHYLTRANSFERASE"/>
    <property type="match status" value="1"/>
</dbReference>
<dbReference type="InterPro" id="IPR002748">
    <property type="entry name" value="CbiD"/>
</dbReference>
<dbReference type="OrthoDB" id="10423at2157"/>
<comment type="function">
    <text evidence="5">Catalyzes the methylation of C-1 in cobalt-precorrin-5B to form cobalt-precorrin-6A.</text>
</comment>
<keyword evidence="7" id="KW-1185">Reference proteome</keyword>
<dbReference type="EC" id="2.1.1.195" evidence="5"/>
<dbReference type="PIRSF" id="PIRSF026782">
    <property type="entry name" value="CbiD"/>
    <property type="match status" value="1"/>
</dbReference>
<dbReference type="HAMAP" id="MF_00787">
    <property type="entry name" value="CbiD"/>
    <property type="match status" value="1"/>
</dbReference>
<protein>
    <recommendedName>
        <fullName evidence="5">Cobalt-precorrin-5B C(1)-methyltransferase</fullName>
        <ecNumber evidence="5">2.1.1.195</ecNumber>
    </recommendedName>
    <alternativeName>
        <fullName evidence="5">Cobalt-precorrin-6A synthase</fullName>
    </alternativeName>
</protein>
<evidence type="ECO:0000256" key="1">
    <source>
        <dbReference type="ARBA" id="ARBA00022573"/>
    </source>
</evidence>
<evidence type="ECO:0000313" key="7">
    <source>
        <dbReference type="Proteomes" id="UP000249782"/>
    </source>
</evidence>
<dbReference type="PANTHER" id="PTHR35863:SF1">
    <property type="entry name" value="COBALT-PRECORRIN-5B C(1)-METHYLTRANSFERASE"/>
    <property type="match status" value="1"/>
</dbReference>
<dbReference type="UniPathway" id="UPA00148">
    <property type="reaction ID" value="UER00227"/>
</dbReference>
<keyword evidence="2 5" id="KW-0489">Methyltransferase</keyword>
<dbReference type="Pfam" id="PF01888">
    <property type="entry name" value="CbiD"/>
    <property type="match status" value="1"/>
</dbReference>
<evidence type="ECO:0000256" key="2">
    <source>
        <dbReference type="ARBA" id="ARBA00022603"/>
    </source>
</evidence>
<evidence type="ECO:0000256" key="3">
    <source>
        <dbReference type="ARBA" id="ARBA00022679"/>
    </source>
</evidence>